<dbReference type="Proteomes" id="UP000521379">
    <property type="component" value="Unassembled WGS sequence"/>
</dbReference>
<name>A0A846U1D9_9MICC</name>
<feature type="region of interest" description="Disordered" evidence="1">
    <location>
        <begin position="343"/>
        <end position="506"/>
    </location>
</feature>
<protein>
    <submittedName>
        <fullName evidence="2">Uncharacterized protein</fullName>
    </submittedName>
</protein>
<comment type="caution">
    <text evidence="2">The sequence shown here is derived from an EMBL/GenBank/DDBJ whole genome shotgun (WGS) entry which is preliminary data.</text>
</comment>
<dbReference type="EMBL" id="JAAVUN010000020">
    <property type="protein sequence ID" value="NKE10285.1"/>
    <property type="molecule type" value="Genomic_DNA"/>
</dbReference>
<evidence type="ECO:0000313" key="3">
    <source>
        <dbReference type="Proteomes" id="UP000521379"/>
    </source>
</evidence>
<sequence>MPVSSTGVPVYVTAAAGAVVAGMITTVAPSTTAETTRTDPVGSQDSSSRDALVAALGSTSQPTVTAWPSTGVTQGQNPAAGDSGWVAAPAPPEPGKAGTRTYVLPSPAGVLRAGSAVRQMGRGVGSAFSNQSKPGWSAHPAVPLAGPVLPDAVVVGTVQVAMPSGAVAAFQAGQLDLPQLELAGMDRAVAFPPLRDPVAVVDPTRLVGQPPLAPLAVSSATPVSLAVGDLVVVPATVVEVPRVPLQVPGGLVPDPATSDVTSPTPSEDGVVLAQESSVGGTELSTELLTPRAMPFSAVAQDDHASPVLGEFLVEPPSALPQSDVPPLGVPQPVLPQPQVLQSVVPQPEDPQPVEFPQAHVPQPLIPQMPSAHFETPQPENSQPEFSEPVGNSTMPWPTHPETSSLDPDELILSDGLQWVPAPQPPPQAEPSAWVPLDSRLAVPDESAAPAQSVVPAPPEAPAEPAVPTDPASLEIPQEATSETVSPPHVGTGEPSVEPSAQPPAGE</sequence>
<feature type="compositionally biased region" description="Low complexity" evidence="1">
    <location>
        <begin position="445"/>
        <end position="454"/>
    </location>
</feature>
<keyword evidence="3" id="KW-1185">Reference proteome</keyword>
<reference evidence="2 3" key="1">
    <citation type="submission" date="2020-02" db="EMBL/GenBank/DDBJ databases">
        <authorList>
            <person name="Sun Q."/>
        </authorList>
    </citation>
    <scope>NUCLEOTIDE SEQUENCE [LARGE SCALE GENOMIC DNA]</scope>
    <source>
        <strain evidence="2 3">YIM 13062</strain>
    </source>
</reference>
<gene>
    <name evidence="2" type="ORF">GTW58_10150</name>
</gene>
<feature type="compositionally biased region" description="Low complexity" evidence="1">
    <location>
        <begin position="343"/>
        <end position="357"/>
    </location>
</feature>
<organism evidence="2 3">
    <name type="scientific">Kocuria subflava</name>
    <dbReference type="NCBI Taxonomy" id="1736139"/>
    <lineage>
        <taxon>Bacteria</taxon>
        <taxon>Bacillati</taxon>
        <taxon>Actinomycetota</taxon>
        <taxon>Actinomycetes</taxon>
        <taxon>Micrococcales</taxon>
        <taxon>Micrococcaceae</taxon>
        <taxon>Kocuria</taxon>
    </lineage>
</organism>
<accession>A0A846U1D9</accession>
<evidence type="ECO:0000313" key="2">
    <source>
        <dbReference type="EMBL" id="NKE10285.1"/>
    </source>
</evidence>
<dbReference type="AlphaFoldDB" id="A0A846U1D9"/>
<proteinExistence type="predicted"/>
<evidence type="ECO:0000256" key="1">
    <source>
        <dbReference type="SAM" id="MobiDB-lite"/>
    </source>
</evidence>
<feature type="region of interest" description="Disordered" evidence="1">
    <location>
        <begin position="59"/>
        <end position="80"/>
    </location>
</feature>
<dbReference type="RefSeq" id="WP_157980528.1">
    <property type="nucleotide sequence ID" value="NZ_JAAVUN010000020.1"/>
</dbReference>
<feature type="compositionally biased region" description="Polar residues" evidence="1">
    <location>
        <begin position="377"/>
        <end position="405"/>
    </location>
</feature>
<feature type="compositionally biased region" description="Polar residues" evidence="1">
    <location>
        <begin position="59"/>
        <end position="77"/>
    </location>
</feature>